<accession>A0A1S8CVM1</accession>
<evidence type="ECO:0000259" key="1">
    <source>
        <dbReference type="Pfam" id="PF03061"/>
    </source>
</evidence>
<dbReference type="GO" id="GO:0016790">
    <property type="term" value="F:thiolester hydrolase activity"/>
    <property type="evidence" value="ECO:0007669"/>
    <property type="project" value="UniProtKB-ARBA"/>
</dbReference>
<name>A0A1S8CVM1_9GAMM</name>
<protein>
    <recommendedName>
        <fullName evidence="1">Thioesterase domain-containing protein</fullName>
    </recommendedName>
</protein>
<reference evidence="2 3" key="1">
    <citation type="submission" date="2016-10" db="EMBL/GenBank/DDBJ databases">
        <title>Draft Genome sequence of Alkanindiges sp. strain H1.</title>
        <authorList>
            <person name="Subhash Y."/>
            <person name="Lee S."/>
        </authorList>
    </citation>
    <scope>NUCLEOTIDE SEQUENCE [LARGE SCALE GENOMIC DNA]</scope>
    <source>
        <strain evidence="2 3">H1</strain>
    </source>
</reference>
<dbReference type="InterPro" id="IPR006683">
    <property type="entry name" value="Thioestr_dom"/>
</dbReference>
<feature type="domain" description="Thioesterase" evidence="1">
    <location>
        <begin position="49"/>
        <end position="121"/>
    </location>
</feature>
<dbReference type="Proteomes" id="UP000192132">
    <property type="component" value="Unassembled WGS sequence"/>
</dbReference>
<dbReference type="RefSeq" id="WP_076877958.1">
    <property type="nucleotide sequence ID" value="NZ_MLCN01000017.1"/>
</dbReference>
<comment type="caution">
    <text evidence="2">The sequence shown here is derived from an EMBL/GenBank/DDBJ whole genome shotgun (WGS) entry which is preliminary data.</text>
</comment>
<sequence>MNLQAQQITTLISQSVPLSDMQGFFVDSINLPEVCCVLPFKSSQIRHGNTISGPILMAMADAAMYALMLAVDEKNLASVTRDFQIHFLSRPAAQDLTAMAYLVKDSTKHALMRVEILSGKKLVAHATGSYAKLG</sequence>
<dbReference type="SUPFAM" id="SSF54637">
    <property type="entry name" value="Thioesterase/thiol ester dehydrase-isomerase"/>
    <property type="match status" value="1"/>
</dbReference>
<dbReference type="OrthoDB" id="9805304at2"/>
<dbReference type="AlphaFoldDB" id="A0A1S8CVM1"/>
<evidence type="ECO:0000313" key="2">
    <source>
        <dbReference type="EMBL" id="ONG40547.1"/>
    </source>
</evidence>
<organism evidence="2 3">
    <name type="scientific">Alkanindiges hydrocarboniclasticus</name>
    <dbReference type="NCBI Taxonomy" id="1907941"/>
    <lineage>
        <taxon>Bacteria</taxon>
        <taxon>Pseudomonadati</taxon>
        <taxon>Pseudomonadota</taxon>
        <taxon>Gammaproteobacteria</taxon>
        <taxon>Moraxellales</taxon>
        <taxon>Moraxellaceae</taxon>
        <taxon>Alkanindiges</taxon>
    </lineage>
</organism>
<dbReference type="InterPro" id="IPR029069">
    <property type="entry name" value="HotDog_dom_sf"/>
</dbReference>
<proteinExistence type="predicted"/>
<gene>
    <name evidence="2" type="ORF">BKE30_07295</name>
</gene>
<dbReference type="EMBL" id="MLCN01000017">
    <property type="protein sequence ID" value="ONG40547.1"/>
    <property type="molecule type" value="Genomic_DNA"/>
</dbReference>
<dbReference type="STRING" id="1907941.BKE30_07295"/>
<keyword evidence="3" id="KW-1185">Reference proteome</keyword>
<dbReference type="Pfam" id="PF03061">
    <property type="entry name" value="4HBT"/>
    <property type="match status" value="1"/>
</dbReference>
<evidence type="ECO:0000313" key="3">
    <source>
        <dbReference type="Proteomes" id="UP000192132"/>
    </source>
</evidence>
<dbReference type="Gene3D" id="3.10.129.10">
    <property type="entry name" value="Hotdog Thioesterase"/>
    <property type="match status" value="1"/>
</dbReference>